<dbReference type="Gene3D" id="1.25.40.10">
    <property type="entry name" value="Tetratricopeptide repeat domain"/>
    <property type="match status" value="2"/>
</dbReference>
<evidence type="ECO:0000313" key="6">
    <source>
        <dbReference type="Proteomes" id="UP000638732"/>
    </source>
</evidence>
<dbReference type="PROSITE" id="PS50005">
    <property type="entry name" value="TPR"/>
    <property type="match status" value="3"/>
</dbReference>
<dbReference type="Proteomes" id="UP000638732">
    <property type="component" value="Unassembled WGS sequence"/>
</dbReference>
<accession>A0A965ZIQ4</accession>
<keyword evidence="4" id="KW-0732">Signal</keyword>
<dbReference type="RefSeq" id="WP_166587830.1">
    <property type="nucleotide sequence ID" value="NZ_WWEO01000045.1"/>
</dbReference>
<comment type="caution">
    <text evidence="5">The sequence shown here is derived from an EMBL/GenBank/DDBJ whole genome shotgun (WGS) entry which is preliminary data.</text>
</comment>
<reference evidence="5" key="1">
    <citation type="submission" date="2020-01" db="EMBL/GenBank/DDBJ databases">
        <authorList>
            <person name="Seo Y.L."/>
        </authorList>
    </citation>
    <scope>NUCLEOTIDE SEQUENCE</scope>
    <source>
        <strain evidence="5">R11</strain>
    </source>
</reference>
<dbReference type="AlphaFoldDB" id="A0A965ZIQ4"/>
<dbReference type="Pfam" id="PF13414">
    <property type="entry name" value="TPR_11"/>
    <property type="match status" value="1"/>
</dbReference>
<dbReference type="EMBL" id="WWEO01000045">
    <property type="protein sequence ID" value="NCD71854.1"/>
    <property type="molecule type" value="Genomic_DNA"/>
</dbReference>
<proteinExistence type="predicted"/>
<feature type="repeat" description="TPR" evidence="3">
    <location>
        <begin position="127"/>
        <end position="160"/>
    </location>
</feature>
<dbReference type="InterPro" id="IPR019734">
    <property type="entry name" value="TPR_rpt"/>
</dbReference>
<name>A0A965ZIQ4_9SPHI</name>
<dbReference type="InterPro" id="IPR011990">
    <property type="entry name" value="TPR-like_helical_dom_sf"/>
</dbReference>
<feature type="repeat" description="TPR" evidence="3">
    <location>
        <begin position="93"/>
        <end position="126"/>
    </location>
</feature>
<reference evidence="5" key="2">
    <citation type="submission" date="2020-10" db="EMBL/GenBank/DDBJ databases">
        <title>Mucilaginibacter sp. nov., isolated from soil.</title>
        <authorList>
            <person name="Jeon C.O."/>
        </authorList>
    </citation>
    <scope>NUCLEOTIDE SEQUENCE</scope>
    <source>
        <strain evidence="5">R11</strain>
    </source>
</reference>
<dbReference type="InterPro" id="IPR051685">
    <property type="entry name" value="Ycf3/AcsC/BcsC/TPR_MFPF"/>
</dbReference>
<dbReference type="PANTHER" id="PTHR44943:SF8">
    <property type="entry name" value="TPR REPEAT-CONTAINING PROTEIN MJ0263"/>
    <property type="match status" value="1"/>
</dbReference>
<dbReference type="PANTHER" id="PTHR44943">
    <property type="entry name" value="CELLULOSE SYNTHASE OPERON PROTEIN C"/>
    <property type="match status" value="1"/>
</dbReference>
<dbReference type="Pfam" id="PF14559">
    <property type="entry name" value="TPR_19"/>
    <property type="match status" value="1"/>
</dbReference>
<feature type="signal peptide" evidence="4">
    <location>
        <begin position="1"/>
        <end position="19"/>
    </location>
</feature>
<dbReference type="SUPFAM" id="SSF48452">
    <property type="entry name" value="TPR-like"/>
    <property type="match status" value="1"/>
</dbReference>
<feature type="repeat" description="TPR" evidence="3">
    <location>
        <begin position="23"/>
        <end position="56"/>
    </location>
</feature>
<sequence>MLRLLMSLLLCCGYFSARAQTSAGDLIKQGIELHNQGNYTEAINKFNEALKIEPENGYANYEMAFSYYALKKPDDAIGYLNKAIKTDNAKLKVAAYSLLASIYDDNKQPQKAIDTYNEAIKINPDYPQIYYNLGIAYSRAGKYPEAEQAAIDAIKHNPKDPSSQRLYGLVTFHQNKRVNALMGLCSFILLEPTGTRAAEAYGNIQHILQGGILKDANGNTSISLSPKDDQQTSTLNLSLSLIAQSASSKKLSSMDLLEYQLKNIFTMAGELAAKKTDKTFFDKFYVDYFYKLAQTNYMPAFAHTIALTDTKANNATWGKQNTQQINDLGQWLQTTQRDF</sequence>
<dbReference type="SMART" id="SM00028">
    <property type="entry name" value="TPR"/>
    <property type="match status" value="4"/>
</dbReference>
<gene>
    <name evidence="5" type="ORF">GSY63_21000</name>
</gene>
<organism evidence="5 6">
    <name type="scientific">Mucilaginibacter agri</name>
    <dbReference type="NCBI Taxonomy" id="2695265"/>
    <lineage>
        <taxon>Bacteria</taxon>
        <taxon>Pseudomonadati</taxon>
        <taxon>Bacteroidota</taxon>
        <taxon>Sphingobacteriia</taxon>
        <taxon>Sphingobacteriales</taxon>
        <taxon>Sphingobacteriaceae</taxon>
        <taxon>Mucilaginibacter</taxon>
    </lineage>
</organism>
<protein>
    <submittedName>
        <fullName evidence="5">Tetratricopeptide repeat protein</fullName>
    </submittedName>
</protein>
<keyword evidence="1" id="KW-0677">Repeat</keyword>
<keyword evidence="2 3" id="KW-0802">TPR repeat</keyword>
<evidence type="ECO:0000256" key="2">
    <source>
        <dbReference type="ARBA" id="ARBA00022803"/>
    </source>
</evidence>
<evidence type="ECO:0000256" key="1">
    <source>
        <dbReference type="ARBA" id="ARBA00022737"/>
    </source>
</evidence>
<keyword evidence="6" id="KW-1185">Reference proteome</keyword>
<evidence type="ECO:0000313" key="5">
    <source>
        <dbReference type="EMBL" id="NCD71854.1"/>
    </source>
</evidence>
<evidence type="ECO:0000256" key="4">
    <source>
        <dbReference type="SAM" id="SignalP"/>
    </source>
</evidence>
<feature type="chain" id="PRO_5037983556" evidence="4">
    <location>
        <begin position="20"/>
        <end position="339"/>
    </location>
</feature>
<evidence type="ECO:0000256" key="3">
    <source>
        <dbReference type="PROSITE-ProRule" id="PRU00339"/>
    </source>
</evidence>